<evidence type="ECO:0000313" key="5">
    <source>
        <dbReference type="Proteomes" id="UP001156694"/>
    </source>
</evidence>
<evidence type="ECO:0000259" key="3">
    <source>
        <dbReference type="PROSITE" id="PS50995"/>
    </source>
</evidence>
<accession>A0ABQ5VS04</accession>
<keyword evidence="5" id="KW-1185">Reference proteome</keyword>
<dbReference type="PANTHER" id="PTHR30466:SF11">
    <property type="entry name" value="FLAVIN-DEPENDENT MONOOXYGENASE, REDUCTASE SUBUNIT HSAB"/>
    <property type="match status" value="1"/>
</dbReference>
<dbReference type="Proteomes" id="UP001156694">
    <property type="component" value="Unassembled WGS sequence"/>
</dbReference>
<name>A0ABQ5VS04_9RHOB</name>
<organism evidence="4 5">
    <name type="scientific">Amylibacter marinus</name>
    <dbReference type="NCBI Taxonomy" id="1475483"/>
    <lineage>
        <taxon>Bacteria</taxon>
        <taxon>Pseudomonadati</taxon>
        <taxon>Pseudomonadota</taxon>
        <taxon>Alphaproteobacteria</taxon>
        <taxon>Rhodobacterales</taxon>
        <taxon>Paracoccaceae</taxon>
        <taxon>Amylibacter</taxon>
    </lineage>
</organism>
<dbReference type="InterPro" id="IPR050268">
    <property type="entry name" value="NADH-dep_flavin_reductase"/>
</dbReference>
<comment type="caution">
    <text evidence="4">The sequence shown here is derived from an EMBL/GenBank/DDBJ whole genome shotgun (WGS) entry which is preliminary data.</text>
</comment>
<dbReference type="InterPro" id="IPR036390">
    <property type="entry name" value="WH_DNA-bd_sf"/>
</dbReference>
<protein>
    <submittedName>
        <fullName evidence="4">Flavin oxidoreductase</fullName>
    </submittedName>
</protein>
<keyword evidence="2" id="KW-0560">Oxidoreductase</keyword>
<dbReference type="SUPFAM" id="SSF50475">
    <property type="entry name" value="FMN-binding split barrel"/>
    <property type="match status" value="1"/>
</dbReference>
<dbReference type="InterPro" id="IPR002563">
    <property type="entry name" value="Flavin_Rdtase-like_dom"/>
</dbReference>
<dbReference type="EMBL" id="BSNN01000002">
    <property type="protein sequence ID" value="GLQ33966.1"/>
    <property type="molecule type" value="Genomic_DNA"/>
</dbReference>
<comment type="similarity">
    <text evidence="1">Belongs to the non-flavoprotein flavin reductase family.</text>
</comment>
<dbReference type="Gene3D" id="2.30.110.10">
    <property type="entry name" value="Electron Transport, Fmn-binding Protein, Chain A"/>
    <property type="match status" value="1"/>
</dbReference>
<evidence type="ECO:0000313" key="4">
    <source>
        <dbReference type="EMBL" id="GLQ33966.1"/>
    </source>
</evidence>
<dbReference type="PROSITE" id="PS50995">
    <property type="entry name" value="HTH_MARR_2"/>
    <property type="match status" value="1"/>
</dbReference>
<dbReference type="InterPro" id="IPR036388">
    <property type="entry name" value="WH-like_DNA-bd_sf"/>
</dbReference>
<dbReference type="SMART" id="SM00903">
    <property type="entry name" value="Flavin_Reduct"/>
    <property type="match status" value="1"/>
</dbReference>
<dbReference type="InterPro" id="IPR012349">
    <property type="entry name" value="Split_barrel_FMN-bd"/>
</dbReference>
<dbReference type="InterPro" id="IPR000835">
    <property type="entry name" value="HTH_MarR-typ"/>
</dbReference>
<dbReference type="Gene3D" id="1.10.10.10">
    <property type="entry name" value="Winged helix-like DNA-binding domain superfamily/Winged helix DNA-binding domain"/>
    <property type="match status" value="1"/>
</dbReference>
<evidence type="ECO:0000256" key="2">
    <source>
        <dbReference type="ARBA" id="ARBA00023002"/>
    </source>
</evidence>
<gene>
    <name evidence="4" type="ORF">GCM10007939_02490</name>
</gene>
<evidence type="ECO:0000256" key="1">
    <source>
        <dbReference type="ARBA" id="ARBA00008898"/>
    </source>
</evidence>
<dbReference type="Pfam" id="PF01613">
    <property type="entry name" value="Flavin_Reduct"/>
    <property type="match status" value="1"/>
</dbReference>
<proteinExistence type="inferred from homology"/>
<feature type="domain" description="HTH marR-type" evidence="3">
    <location>
        <begin position="178"/>
        <end position="308"/>
    </location>
</feature>
<dbReference type="PANTHER" id="PTHR30466">
    <property type="entry name" value="FLAVIN REDUCTASE"/>
    <property type="match status" value="1"/>
</dbReference>
<dbReference type="RefSeq" id="WP_284375403.1">
    <property type="nucleotide sequence ID" value="NZ_BSNN01000002.1"/>
</dbReference>
<sequence>MSIDAREFRDALSCFGTGVTIVTAVDSTGAPVGMTASSFNSVSVEPPLILWSVTKAALSADAFRMASHFAVHVLGAHQVQLSNQFARSGGDKFDGVNYRVNAHGVPLLDDFSVLFQCETWAVYEGGDHWIIVGEVKEFHREKIPSLLFSEGAYASATPLGSTQEEAAELAEVGRDPIENTLIYHLSRANTLLVSEFHRAISAQDLTLPEWRVLTALNAVDGAQDIEALHLRTSLHPNALRDLVYTMQDQGLCHRALRGQKIFARRTEKGAEIVRKLMRVAARYEAEALRGVSQSEAESLRNLLRQVIENTSQ</sequence>
<dbReference type="SUPFAM" id="SSF46785">
    <property type="entry name" value="Winged helix' DNA-binding domain"/>
    <property type="match status" value="1"/>
</dbReference>
<reference evidence="5" key="1">
    <citation type="journal article" date="2019" name="Int. J. Syst. Evol. Microbiol.">
        <title>The Global Catalogue of Microorganisms (GCM) 10K type strain sequencing project: providing services to taxonomists for standard genome sequencing and annotation.</title>
        <authorList>
            <consortium name="The Broad Institute Genomics Platform"/>
            <consortium name="The Broad Institute Genome Sequencing Center for Infectious Disease"/>
            <person name="Wu L."/>
            <person name="Ma J."/>
        </authorList>
    </citation>
    <scope>NUCLEOTIDE SEQUENCE [LARGE SCALE GENOMIC DNA]</scope>
    <source>
        <strain evidence="5">NBRC 110140</strain>
    </source>
</reference>